<name>A0A2T3G5K8_9FIRM</name>
<proteinExistence type="predicted"/>
<evidence type="ECO:0000313" key="2">
    <source>
        <dbReference type="Proteomes" id="UP000240974"/>
    </source>
</evidence>
<evidence type="ECO:0008006" key="3">
    <source>
        <dbReference type="Google" id="ProtNLM"/>
    </source>
</evidence>
<evidence type="ECO:0000313" key="1">
    <source>
        <dbReference type="EMBL" id="PST42799.1"/>
    </source>
</evidence>
<gene>
    <name evidence="1" type="ORF">C7U54_03875</name>
</gene>
<dbReference type="RefSeq" id="WP_107029379.1">
    <property type="nucleotide sequence ID" value="NZ_DBFOUQ010000013.1"/>
</dbReference>
<organism evidence="1 2">
    <name type="scientific">Faecalibacillus intestinalis</name>
    <dbReference type="NCBI Taxonomy" id="1982626"/>
    <lineage>
        <taxon>Bacteria</taxon>
        <taxon>Bacillati</taxon>
        <taxon>Bacillota</taxon>
        <taxon>Erysipelotrichia</taxon>
        <taxon>Erysipelotrichales</taxon>
        <taxon>Coprobacillaceae</taxon>
        <taxon>Faecalibacillus</taxon>
    </lineage>
</organism>
<reference evidence="1 2" key="1">
    <citation type="journal article" date="2019" name="Int. J. Syst. Evol. Microbiol.">
        <title>Faecalibacillus intestinalis gen. nov., sp. nov. and Faecalibacillus faecis sp. nov., isolated from human faeces.</title>
        <authorList>
            <person name="Seo B."/>
            <person name="Jeon K."/>
            <person name="Baek I."/>
            <person name="Lee Y.M."/>
            <person name="Baek K."/>
            <person name="Ko G."/>
        </authorList>
    </citation>
    <scope>NUCLEOTIDE SEQUENCE [LARGE SCALE GENOMIC DNA]</scope>
    <source>
        <strain evidence="1 2">SNUG30099</strain>
    </source>
</reference>
<accession>A0A2T3G5K8</accession>
<keyword evidence="2" id="KW-1185">Reference proteome</keyword>
<dbReference type="AlphaFoldDB" id="A0A2T3G5K8"/>
<comment type="caution">
    <text evidence="1">The sequence shown here is derived from an EMBL/GenBank/DDBJ whole genome shotgun (WGS) entry which is preliminary data.</text>
</comment>
<sequence>MKKVIINTFNDDVDKNAYMNWRLNHHEPIQNMIVMADGYMTSVIVNAKSCLENTFDKTADILIFPMFFSLNQGIELYLKSICWSLNILLNYKSKYGKNHDIRNIWFLVKNKINEFGFNEERPEDSFNKMVKNIEPYLNELANYLKKDNINDYHHNIDFSRYPVNNRDEYHFFVNQFDNVTVDLEVIKKFATQINGDLKCLTDYYYGLVVESW</sequence>
<dbReference type="EMBL" id="PYLQ01000003">
    <property type="protein sequence ID" value="PST42799.1"/>
    <property type="molecule type" value="Genomic_DNA"/>
</dbReference>
<protein>
    <recommendedName>
        <fullName evidence="3">HEPN domain-containing protein</fullName>
    </recommendedName>
</protein>
<dbReference type="Proteomes" id="UP000240974">
    <property type="component" value="Unassembled WGS sequence"/>
</dbReference>